<dbReference type="Proteomes" id="UP000009096">
    <property type="component" value="Chromosome 5"/>
</dbReference>
<protein>
    <submittedName>
        <fullName evidence="1">Uncharacterized protein</fullName>
    </submittedName>
</protein>
<dbReference type="EMBL" id="CM000582">
    <property type="protein sequence ID" value="EWG49994.1"/>
    <property type="molecule type" value="Genomic_DNA"/>
</dbReference>
<accession>W7MQI3</accession>
<gene>
    <name evidence="1" type="ORF">FVEG_16561</name>
</gene>
<evidence type="ECO:0000313" key="2">
    <source>
        <dbReference type="Proteomes" id="UP000009096"/>
    </source>
</evidence>
<dbReference type="RefSeq" id="XP_018756185.1">
    <property type="nucleotide sequence ID" value="XM_018905809.1"/>
</dbReference>
<reference evidence="1 2" key="1">
    <citation type="journal article" date="2010" name="Nature">
        <title>Comparative genomics reveals mobile pathogenicity chromosomes in Fusarium.</title>
        <authorList>
            <person name="Ma L.J."/>
            <person name="van der Does H.C."/>
            <person name="Borkovich K.A."/>
            <person name="Coleman J.J."/>
            <person name="Daboussi M.J."/>
            <person name="Di Pietro A."/>
            <person name="Dufresne M."/>
            <person name="Freitag M."/>
            <person name="Grabherr M."/>
            <person name="Henrissat B."/>
            <person name="Houterman P.M."/>
            <person name="Kang S."/>
            <person name="Shim W.B."/>
            <person name="Woloshuk C."/>
            <person name="Xie X."/>
            <person name="Xu J.R."/>
            <person name="Antoniw J."/>
            <person name="Baker S.E."/>
            <person name="Bluhm B.H."/>
            <person name="Breakspear A."/>
            <person name="Brown D.W."/>
            <person name="Butchko R.A."/>
            <person name="Chapman S."/>
            <person name="Coulson R."/>
            <person name="Coutinho P.M."/>
            <person name="Danchin E.G."/>
            <person name="Diener A."/>
            <person name="Gale L.R."/>
            <person name="Gardiner D.M."/>
            <person name="Goff S."/>
            <person name="Hammond-Kosack K.E."/>
            <person name="Hilburn K."/>
            <person name="Hua-Van A."/>
            <person name="Jonkers W."/>
            <person name="Kazan K."/>
            <person name="Kodira C.D."/>
            <person name="Koehrsen M."/>
            <person name="Kumar L."/>
            <person name="Lee Y.H."/>
            <person name="Li L."/>
            <person name="Manners J.M."/>
            <person name="Miranda-Saavedra D."/>
            <person name="Mukherjee M."/>
            <person name="Park G."/>
            <person name="Park J."/>
            <person name="Park S.Y."/>
            <person name="Proctor R.H."/>
            <person name="Regev A."/>
            <person name="Ruiz-Roldan M.C."/>
            <person name="Sain D."/>
            <person name="Sakthikumar S."/>
            <person name="Sykes S."/>
            <person name="Schwartz D.C."/>
            <person name="Turgeon B.G."/>
            <person name="Wapinski I."/>
            <person name="Yoder O."/>
            <person name="Young S."/>
            <person name="Zeng Q."/>
            <person name="Zhou S."/>
            <person name="Galagan J."/>
            <person name="Cuomo C.A."/>
            <person name="Kistler H.C."/>
            <person name="Rep M."/>
        </authorList>
    </citation>
    <scope>NUCLEOTIDE SEQUENCE [LARGE SCALE GENOMIC DNA]</scope>
    <source>
        <strain evidence="2">M3125 / FGSC 7600</strain>
    </source>
</reference>
<organism evidence="1 2">
    <name type="scientific">Gibberella moniliformis (strain M3125 / FGSC 7600)</name>
    <name type="common">Maize ear and stalk rot fungus</name>
    <name type="synonym">Fusarium verticillioides</name>
    <dbReference type="NCBI Taxonomy" id="334819"/>
    <lineage>
        <taxon>Eukaryota</taxon>
        <taxon>Fungi</taxon>
        <taxon>Dikarya</taxon>
        <taxon>Ascomycota</taxon>
        <taxon>Pezizomycotina</taxon>
        <taxon>Sordariomycetes</taxon>
        <taxon>Hypocreomycetidae</taxon>
        <taxon>Hypocreales</taxon>
        <taxon>Nectriaceae</taxon>
        <taxon>Fusarium</taxon>
        <taxon>Fusarium fujikuroi species complex</taxon>
    </lineage>
</organism>
<dbReference type="VEuPathDB" id="FungiDB:FVEG_16561"/>
<evidence type="ECO:0000313" key="1">
    <source>
        <dbReference type="EMBL" id="EWG49994.1"/>
    </source>
</evidence>
<dbReference type="GeneID" id="30073437"/>
<dbReference type="OrthoDB" id="2580675at2759"/>
<name>W7MQI3_GIBM7</name>
<dbReference type="KEGG" id="fvr:FVEG_16561"/>
<keyword evidence="2" id="KW-1185">Reference proteome</keyword>
<dbReference type="AlphaFoldDB" id="W7MQI3"/>
<dbReference type="EMBL" id="DS022253">
    <property type="protein sequence ID" value="EWG49994.1"/>
    <property type="molecule type" value="Genomic_DNA"/>
</dbReference>
<sequence>MQTMHAREKIEASYTSRVVDFTGLYKQHLRNLMVWVENIEGQVEVLSSASAHKGIQPVGALCGRFEVPASS</sequence>
<proteinExistence type="predicted"/>